<evidence type="ECO:0000313" key="5">
    <source>
        <dbReference type="Proteomes" id="UP000007468"/>
    </source>
</evidence>
<dbReference type="SUPFAM" id="SSF48403">
    <property type="entry name" value="Ankyrin repeat"/>
    <property type="match status" value="1"/>
</dbReference>
<name>D6GPV2_FILAD</name>
<proteinExistence type="predicted"/>
<dbReference type="PROSITE" id="PS50297">
    <property type="entry name" value="ANK_REP_REGION"/>
    <property type="match status" value="1"/>
</dbReference>
<organism evidence="4 5">
    <name type="scientific">Filifactor alocis (strain ATCC 35896 / CCUG 47790 / D40 B5)</name>
    <name type="common">Fusobacterium alocis</name>
    <dbReference type="NCBI Taxonomy" id="546269"/>
    <lineage>
        <taxon>Bacteria</taxon>
        <taxon>Bacillati</taxon>
        <taxon>Bacillota</taxon>
        <taxon>Clostridia</taxon>
        <taxon>Peptostreptococcales</taxon>
        <taxon>Filifactoraceae</taxon>
        <taxon>Filifactor</taxon>
    </lineage>
</organism>
<dbReference type="SMART" id="SM00248">
    <property type="entry name" value="ANK"/>
    <property type="match status" value="3"/>
</dbReference>
<dbReference type="KEGG" id="faa:HMPREF0389_00725"/>
<keyword evidence="5" id="KW-1185">Reference proteome</keyword>
<accession>D6GPV2</accession>
<dbReference type="AlphaFoldDB" id="D6GPV2"/>
<dbReference type="PROSITE" id="PS50088">
    <property type="entry name" value="ANK_REPEAT"/>
    <property type="match status" value="1"/>
</dbReference>
<evidence type="ECO:0000256" key="1">
    <source>
        <dbReference type="ARBA" id="ARBA00022737"/>
    </source>
</evidence>
<dbReference type="RefSeq" id="WP_014262725.1">
    <property type="nucleotide sequence ID" value="NC_016630.1"/>
</dbReference>
<dbReference type="InterPro" id="IPR002110">
    <property type="entry name" value="Ankyrin_rpt"/>
</dbReference>
<dbReference type="OrthoDB" id="9812708at2"/>
<reference evidence="5" key="1">
    <citation type="submission" date="2010-12" db="EMBL/GenBank/DDBJ databases">
        <title>The genome sequence of Filifactor alocis strain ATCC 35896.</title>
        <authorList>
            <consortium name="The Broad Institute Genome Sequencing Platform"/>
            <person name="Ward D."/>
            <person name="Earl A."/>
            <person name="Feldgarden M."/>
            <person name="Young S.K."/>
            <person name="Gargeya S."/>
            <person name="Zeng Q."/>
            <person name="Alvarado L."/>
            <person name="Berlin A."/>
            <person name="Bochicchio J."/>
            <person name="Chapman S.B."/>
            <person name="Chen Z."/>
            <person name="Freedman E."/>
            <person name="Gellesch M."/>
            <person name="Goldberg J."/>
            <person name="Griggs A."/>
            <person name="Gujja S."/>
            <person name="Heilman E."/>
            <person name="Heiman D."/>
            <person name="Howarth C."/>
            <person name="Mehta T."/>
            <person name="Neiman D."/>
            <person name="Pearson M."/>
            <person name="Roberts A."/>
            <person name="Saif S."/>
            <person name="Shea T."/>
            <person name="Shenoy N."/>
            <person name="Sisk P."/>
            <person name="Stolte C."/>
            <person name="Sykes S."/>
            <person name="White J."/>
            <person name="Yandava C."/>
            <person name="Izard J."/>
            <person name="Blanton J.M."/>
            <person name="Baranova O.V."/>
            <person name="Tanner A.C."/>
            <person name="Dewhirst F.E."/>
            <person name="Haas B."/>
            <person name="Nusbaum C."/>
            <person name="Birren B."/>
        </authorList>
    </citation>
    <scope>NUCLEOTIDE SEQUENCE [LARGE SCALE GENOMIC DNA]</scope>
    <source>
        <strain evidence="5">ATCC 35896 / D40 B5</strain>
    </source>
</reference>
<dbReference type="EMBL" id="CP002390">
    <property type="protein sequence ID" value="EFE28805.1"/>
    <property type="molecule type" value="Genomic_DNA"/>
</dbReference>
<dbReference type="eggNOG" id="COG0666">
    <property type="taxonomic scope" value="Bacteria"/>
</dbReference>
<gene>
    <name evidence="4" type="ordered locus">HMPREF0389_00725</name>
</gene>
<dbReference type="STRING" id="546269.HMPREF0389_00725"/>
<dbReference type="PATRIC" id="fig|546269.5.peg.1208"/>
<dbReference type="PANTHER" id="PTHR24171">
    <property type="entry name" value="ANKYRIN REPEAT DOMAIN-CONTAINING PROTEIN 39-RELATED"/>
    <property type="match status" value="1"/>
</dbReference>
<protein>
    <submittedName>
        <fullName evidence="4">Ankyrin repeat protein</fullName>
    </submittedName>
</protein>
<evidence type="ECO:0000256" key="2">
    <source>
        <dbReference type="ARBA" id="ARBA00023043"/>
    </source>
</evidence>
<keyword evidence="1" id="KW-0677">Repeat</keyword>
<dbReference type="Gene3D" id="1.25.40.20">
    <property type="entry name" value="Ankyrin repeat-containing domain"/>
    <property type="match status" value="2"/>
</dbReference>
<feature type="repeat" description="ANK" evidence="3">
    <location>
        <begin position="105"/>
        <end position="137"/>
    </location>
</feature>
<dbReference type="Pfam" id="PF12796">
    <property type="entry name" value="Ank_2"/>
    <property type="match status" value="1"/>
</dbReference>
<sequence>MAKKKRITLVNNFNELIENGDMKQLMAVYEKCELHAYDGRYGMNTALHHYGVPASLIRWLVDQGLDVNTLNYYGRTPLYVQSTIGSDIVELLFELGGDIQKPDRYGNTPLHTASEFFHTKTVQFLVEHGADVHAENDWNRTPLAASLACCRNSNISQVAEISSILLDAGTKITSDMIERVKQIGEDFEFHRENFNKQFLLETETGLNKLYQLFGVTPVAKRQIHDGVSPIVVEDAPWKQQYEALWNFLIPSKGPAKTMQGEVIRITGRVQDELYRNGGVNWDRNYRNMLHALLKHFASGVPLSEKELEETKMLTSSIRAKGADEDSLTERLCELAVLWVLLNPNPIPLEKPNYDR</sequence>
<keyword evidence="2 3" id="KW-0040">ANK repeat</keyword>
<evidence type="ECO:0000256" key="3">
    <source>
        <dbReference type="PROSITE-ProRule" id="PRU00023"/>
    </source>
</evidence>
<evidence type="ECO:0000313" key="4">
    <source>
        <dbReference type="EMBL" id="EFE28805.1"/>
    </source>
</evidence>
<dbReference type="InterPro" id="IPR036770">
    <property type="entry name" value="Ankyrin_rpt-contain_sf"/>
</dbReference>
<dbReference type="Proteomes" id="UP000007468">
    <property type="component" value="Chromosome"/>
</dbReference>